<accession>A0A0E9QMI8</accession>
<dbReference type="AlphaFoldDB" id="A0A0E9QMI8"/>
<feature type="compositionally biased region" description="Basic residues" evidence="1">
    <location>
        <begin position="18"/>
        <end position="31"/>
    </location>
</feature>
<name>A0A0E9QMI8_ANGAN</name>
<sequence>MCRGLRQRRHGDPEHPDRRRGHLSRSAHSHLHGVPQTLHLPHTRNHQLQS</sequence>
<feature type="region of interest" description="Disordered" evidence="1">
    <location>
        <begin position="1"/>
        <end position="50"/>
    </location>
</feature>
<evidence type="ECO:0000256" key="1">
    <source>
        <dbReference type="SAM" id="MobiDB-lite"/>
    </source>
</evidence>
<feature type="compositionally biased region" description="Basic residues" evidence="1">
    <location>
        <begin position="41"/>
        <end position="50"/>
    </location>
</feature>
<reference evidence="2" key="1">
    <citation type="submission" date="2014-11" db="EMBL/GenBank/DDBJ databases">
        <authorList>
            <person name="Amaro Gonzalez C."/>
        </authorList>
    </citation>
    <scope>NUCLEOTIDE SEQUENCE</scope>
</reference>
<evidence type="ECO:0000313" key="2">
    <source>
        <dbReference type="EMBL" id="JAH17510.1"/>
    </source>
</evidence>
<proteinExistence type="predicted"/>
<reference evidence="2" key="2">
    <citation type="journal article" date="2015" name="Fish Shellfish Immunol.">
        <title>Early steps in the European eel (Anguilla anguilla)-Vibrio vulnificus interaction in the gills: Role of the RtxA13 toxin.</title>
        <authorList>
            <person name="Callol A."/>
            <person name="Pajuelo D."/>
            <person name="Ebbesson L."/>
            <person name="Teles M."/>
            <person name="MacKenzie S."/>
            <person name="Amaro C."/>
        </authorList>
    </citation>
    <scope>NUCLEOTIDE SEQUENCE</scope>
</reference>
<organism evidence="2">
    <name type="scientific">Anguilla anguilla</name>
    <name type="common">European freshwater eel</name>
    <name type="synonym">Muraena anguilla</name>
    <dbReference type="NCBI Taxonomy" id="7936"/>
    <lineage>
        <taxon>Eukaryota</taxon>
        <taxon>Metazoa</taxon>
        <taxon>Chordata</taxon>
        <taxon>Craniata</taxon>
        <taxon>Vertebrata</taxon>
        <taxon>Euteleostomi</taxon>
        <taxon>Actinopterygii</taxon>
        <taxon>Neopterygii</taxon>
        <taxon>Teleostei</taxon>
        <taxon>Anguilliformes</taxon>
        <taxon>Anguillidae</taxon>
        <taxon>Anguilla</taxon>
    </lineage>
</organism>
<dbReference type="EMBL" id="GBXM01091067">
    <property type="protein sequence ID" value="JAH17510.1"/>
    <property type="molecule type" value="Transcribed_RNA"/>
</dbReference>
<protein>
    <submittedName>
        <fullName evidence="2">Uncharacterized protein</fullName>
    </submittedName>
</protein>